<comment type="caution">
    <text evidence="1">The sequence shown here is derived from an EMBL/GenBank/DDBJ whole genome shotgun (WGS) entry which is preliminary data.</text>
</comment>
<accession>A0ACC6TNH5</accession>
<evidence type="ECO:0000313" key="1">
    <source>
        <dbReference type="EMBL" id="MEW9491424.1"/>
    </source>
</evidence>
<reference evidence="1" key="1">
    <citation type="submission" date="2024-07" db="EMBL/GenBank/DDBJ databases">
        <title>Metagenome and Metagenome-Assembled Genomes of Archaea from a hot spring from the geothermal field of Los Azufres, Mexico.</title>
        <authorList>
            <person name="Marin-Paredes R."/>
            <person name="Martinez-Romero E."/>
            <person name="Servin-Garciduenas L.E."/>
        </authorList>
    </citation>
    <scope>NUCLEOTIDE SEQUENCE</scope>
    <source>
        <strain evidence="1">AZ1-454</strain>
    </source>
</reference>
<gene>
    <name evidence="1" type="ORF">TQ35_0004385</name>
</gene>
<organism evidence="1 2">
    <name type="scientific">Candidatus Aramenus sulfurataquae</name>
    <dbReference type="NCBI Taxonomy" id="1326980"/>
    <lineage>
        <taxon>Archaea</taxon>
        <taxon>Thermoproteota</taxon>
        <taxon>Thermoprotei</taxon>
        <taxon>Sulfolobales</taxon>
        <taxon>Sulfolobaceae</taxon>
        <taxon>Candidatus Aramenus</taxon>
    </lineage>
</organism>
<dbReference type="EMBL" id="JZWS03000004">
    <property type="protein sequence ID" value="MEW9491424.1"/>
    <property type="molecule type" value="Genomic_DNA"/>
</dbReference>
<protein>
    <submittedName>
        <fullName evidence="1">CoA-binding protein</fullName>
    </submittedName>
</protein>
<name>A0ACC6TNH5_9CREN</name>
<proteinExistence type="predicted"/>
<dbReference type="Proteomes" id="UP000053480">
    <property type="component" value="Unassembled WGS sequence"/>
</dbReference>
<sequence>MSEDKILQVLRFKNIATVGFSKDPTKPSHQVPKFLIEHGYNVIPVNPTVDEILGRKSYPSIMEVPDQIDIVQVFRPSSEVPKIVQEVIERKKQRGDVKAIWLQEGIRNDEAAKLAEENGLIVIQDKCMYREYVKKIMGKTPEPLTNKSKKLKIF</sequence>
<evidence type="ECO:0000313" key="2">
    <source>
        <dbReference type="Proteomes" id="UP000053480"/>
    </source>
</evidence>